<dbReference type="Proteomes" id="UP000325032">
    <property type="component" value="Chromosome"/>
</dbReference>
<proteinExistence type="predicted"/>
<accession>A0A5C0WHB7</accession>
<evidence type="ECO:0000313" key="1">
    <source>
        <dbReference type="EMBL" id="QEK63626.1"/>
    </source>
</evidence>
<sequence>MPKTFTTLRLSQQLKHYNDLDKGSQYDRFVLAVFLMTNVYNIGGKEKILIVDKADRI</sequence>
<gene>
    <name evidence="1" type="ORF">FX981_01867</name>
</gene>
<organism evidence="1 2">
    <name type="scientific">Bacillus safensis</name>
    <dbReference type="NCBI Taxonomy" id="561879"/>
    <lineage>
        <taxon>Bacteria</taxon>
        <taxon>Bacillati</taxon>
        <taxon>Bacillota</taxon>
        <taxon>Bacilli</taxon>
        <taxon>Bacillales</taxon>
        <taxon>Bacillaceae</taxon>
        <taxon>Bacillus</taxon>
    </lineage>
</organism>
<name>A0A5C0WHB7_BACIA</name>
<protein>
    <submittedName>
        <fullName evidence="1">Uncharacterized protein</fullName>
    </submittedName>
</protein>
<dbReference type="AlphaFoldDB" id="A0A5C0WHB7"/>
<keyword evidence="2" id="KW-1185">Reference proteome</keyword>
<evidence type="ECO:0000313" key="2">
    <source>
        <dbReference type="Proteomes" id="UP000325032"/>
    </source>
</evidence>
<dbReference type="EMBL" id="CP043404">
    <property type="protein sequence ID" value="QEK63626.1"/>
    <property type="molecule type" value="Genomic_DNA"/>
</dbReference>
<reference evidence="1 2" key="1">
    <citation type="journal article" date="2018" name="Plant Biotechnol. Rep.">
        <title>Diversity and antifungal activity of endophytic bacteria associated with Panax ginseng seedlings.</title>
        <authorList>
            <person name="Park J.M."/>
            <person name="Hong C.E."/>
            <person name="Jo S.H."/>
        </authorList>
    </citation>
    <scope>NUCLEOTIDE SEQUENCE [LARGE SCALE GENOMIC DNA]</scope>
    <source>
        <strain evidence="1 2">PgKB20</strain>
    </source>
</reference>